<gene>
    <name evidence="3" type="ORF">FHS22_000048</name>
</gene>
<dbReference type="EMBL" id="JACHJJ010000001">
    <property type="protein sequence ID" value="MBB5960810.1"/>
    <property type="molecule type" value="Genomic_DNA"/>
</dbReference>
<evidence type="ECO:0000313" key="3">
    <source>
        <dbReference type="EMBL" id="MBB5960810.1"/>
    </source>
</evidence>
<dbReference type="RefSeq" id="WP_184937217.1">
    <property type="nucleotide sequence ID" value="NZ_BAAAWZ010000001.1"/>
</dbReference>
<dbReference type="PANTHER" id="PTHR30627">
    <property type="entry name" value="PEPTIDOGLYCAN D,D-TRANSPEPTIDASE"/>
    <property type="match status" value="1"/>
</dbReference>
<reference evidence="3 4" key="1">
    <citation type="submission" date="2020-08" db="EMBL/GenBank/DDBJ databases">
        <title>Genomic Encyclopedia of Type Strains, Phase III (KMG-III): the genomes of soil and plant-associated and newly described type strains.</title>
        <authorList>
            <person name="Whitman W."/>
        </authorList>
    </citation>
    <scope>NUCLEOTIDE SEQUENCE [LARGE SCALE GENOMIC DNA]</scope>
    <source>
        <strain evidence="3 4">CECT 3303</strain>
    </source>
</reference>
<evidence type="ECO:0000259" key="1">
    <source>
        <dbReference type="Pfam" id="PF00905"/>
    </source>
</evidence>
<evidence type="ECO:0000313" key="4">
    <source>
        <dbReference type="Proteomes" id="UP000562352"/>
    </source>
</evidence>
<comment type="caution">
    <text evidence="3">The sequence shown here is derived from an EMBL/GenBank/DDBJ whole genome shotgun (WGS) entry which is preliminary data.</text>
</comment>
<dbReference type="Gene3D" id="3.40.710.10">
    <property type="entry name" value="DD-peptidase/beta-lactamase superfamily"/>
    <property type="match status" value="1"/>
</dbReference>
<evidence type="ECO:0000259" key="2">
    <source>
        <dbReference type="Pfam" id="PF21922"/>
    </source>
</evidence>
<dbReference type="InterPro" id="IPR001460">
    <property type="entry name" value="PCN-bd_Tpept"/>
</dbReference>
<dbReference type="Pfam" id="PF21922">
    <property type="entry name" value="PBP_dimer_2"/>
    <property type="match status" value="1"/>
</dbReference>
<dbReference type="AlphaFoldDB" id="A0A841CU13"/>
<keyword evidence="3" id="KW-0808">Transferase</keyword>
<sequence>MNGTLKRAALACMIMFGLLMLNINYLQAVRAEDLKQDARDRRNFYARYEVERGLITAGKTVLAESVPSGDTDTPFKRRYPGGEVYAPVTGFFAPESTRDIERAKNDLLDGSSADLVIRRGIDLFTGKTTKGANVELTINPKAQEAAYKALSASGKKGALVAIEPKTGAILAMVSVPSYDPNLLAPADKAKVNEAYNKLDKDEDKPLVNRAIERTYPPGSTFKVVTMAAYLKSDDSLGPQSQVDAPQRLDLPNTTADLPNYGGAACGAGRVTLSFALEKSCNTPFGKIGMDLGYEAMKEQATDFGIGGDPLEIPIPVAASSIGPEEDQAALAQASIGQRNNQMTPLQMAMVAAGIANDGVVMKPYLVKKVADAEGTEIETADQDELSTAMSPENAAKLREMMVNVVNLGTASAAQIPGVTVGGKTGTAETAEGRDPHAWFISFAPAENPEIAVALIVESGSAGSDASGGQTAAPIAKSVMEAVLGR</sequence>
<dbReference type="InterPro" id="IPR050515">
    <property type="entry name" value="Beta-lactam/transpept"/>
</dbReference>
<keyword evidence="3" id="KW-0328">Glycosyltransferase</keyword>
<dbReference type="GO" id="GO:0005886">
    <property type="term" value="C:plasma membrane"/>
    <property type="evidence" value="ECO:0007669"/>
    <property type="project" value="TreeGrafter"/>
</dbReference>
<accession>A0A841CU13</accession>
<dbReference type="GO" id="GO:0071972">
    <property type="term" value="F:peptidoglycan L,D-transpeptidase activity"/>
    <property type="evidence" value="ECO:0007669"/>
    <property type="project" value="TreeGrafter"/>
</dbReference>
<dbReference type="Proteomes" id="UP000562352">
    <property type="component" value="Unassembled WGS sequence"/>
</dbReference>
<dbReference type="Pfam" id="PF00905">
    <property type="entry name" value="Transpeptidase"/>
    <property type="match status" value="1"/>
</dbReference>
<keyword evidence="4" id="KW-1185">Reference proteome</keyword>
<feature type="domain" description="Penicillin binding protein A dimerisation" evidence="2">
    <location>
        <begin position="52"/>
        <end position="134"/>
    </location>
</feature>
<dbReference type="SUPFAM" id="SSF56601">
    <property type="entry name" value="beta-lactamase/transpeptidase-like"/>
    <property type="match status" value="1"/>
</dbReference>
<dbReference type="GO" id="GO:0071555">
    <property type="term" value="P:cell wall organization"/>
    <property type="evidence" value="ECO:0007669"/>
    <property type="project" value="TreeGrafter"/>
</dbReference>
<dbReference type="GO" id="GO:0008658">
    <property type="term" value="F:penicillin binding"/>
    <property type="evidence" value="ECO:0007669"/>
    <property type="project" value="InterPro"/>
</dbReference>
<dbReference type="PANTHER" id="PTHR30627:SF24">
    <property type="entry name" value="PENICILLIN-BINDING PROTEIN 4B"/>
    <property type="match status" value="1"/>
</dbReference>
<dbReference type="EC" id="2.4.1.129" evidence="3"/>
<proteinExistence type="predicted"/>
<feature type="domain" description="Penicillin-binding protein transpeptidase" evidence="1">
    <location>
        <begin position="157"/>
        <end position="480"/>
    </location>
</feature>
<dbReference type="Gene3D" id="3.90.1310.10">
    <property type="entry name" value="Penicillin-binding protein 2a (Domain 2)"/>
    <property type="match status" value="1"/>
</dbReference>
<protein>
    <submittedName>
        <fullName evidence="3">Peptidoglycan glycosyltransferase</fullName>
        <ecNumber evidence="3">2.4.1.129</ecNumber>
    </submittedName>
</protein>
<dbReference type="InterPro" id="IPR054120">
    <property type="entry name" value="PBPA_dimer"/>
</dbReference>
<dbReference type="InterPro" id="IPR012338">
    <property type="entry name" value="Beta-lactam/transpept-like"/>
</dbReference>
<organism evidence="3 4">
    <name type="scientific">Planomonospora venezuelensis</name>
    <dbReference type="NCBI Taxonomy" id="1999"/>
    <lineage>
        <taxon>Bacteria</taxon>
        <taxon>Bacillati</taxon>
        <taxon>Actinomycetota</taxon>
        <taxon>Actinomycetes</taxon>
        <taxon>Streptosporangiales</taxon>
        <taxon>Streptosporangiaceae</taxon>
        <taxon>Planomonospora</taxon>
    </lineage>
</organism>
<dbReference type="GO" id="GO:0016757">
    <property type="term" value="F:glycosyltransferase activity"/>
    <property type="evidence" value="ECO:0007669"/>
    <property type="project" value="UniProtKB-KW"/>
</dbReference>
<name>A0A841CU13_PLAVE</name>